<keyword evidence="5" id="KW-0812">Transmembrane</keyword>
<dbReference type="InterPro" id="IPR005119">
    <property type="entry name" value="LysR_subst-bd"/>
</dbReference>
<keyword evidence="5" id="KW-0472">Membrane</keyword>
<evidence type="ECO:0000313" key="7">
    <source>
        <dbReference type="EMBL" id="ACM28598.1"/>
    </source>
</evidence>
<dbReference type="HOGENOM" id="CLU_039613_6_1_5"/>
<evidence type="ECO:0000313" key="8">
    <source>
        <dbReference type="Proteomes" id="UP000001600"/>
    </source>
</evidence>
<feature type="transmembrane region" description="Helical" evidence="5">
    <location>
        <begin position="207"/>
        <end position="229"/>
    </location>
</feature>
<keyword evidence="4" id="KW-0804">Transcription</keyword>
<dbReference type="PANTHER" id="PTHR30126">
    <property type="entry name" value="HTH-TYPE TRANSCRIPTIONAL REGULATOR"/>
    <property type="match status" value="1"/>
</dbReference>
<accession>B9JL99</accession>
<dbReference type="SUPFAM" id="SSF46785">
    <property type="entry name" value="Winged helix' DNA-binding domain"/>
    <property type="match status" value="1"/>
</dbReference>
<dbReference type="InterPro" id="IPR000847">
    <property type="entry name" value="LysR_HTH_N"/>
</dbReference>
<dbReference type="Pfam" id="PF00126">
    <property type="entry name" value="HTH_1"/>
    <property type="match status" value="1"/>
</dbReference>
<dbReference type="KEGG" id="ara:Arad_7008"/>
<keyword evidence="5" id="KW-1133">Transmembrane helix</keyword>
<evidence type="ECO:0000256" key="3">
    <source>
        <dbReference type="ARBA" id="ARBA00023125"/>
    </source>
</evidence>
<dbReference type="InterPro" id="IPR036390">
    <property type="entry name" value="WH_DNA-bd_sf"/>
</dbReference>
<evidence type="ECO:0000256" key="5">
    <source>
        <dbReference type="SAM" id="Phobius"/>
    </source>
</evidence>
<dbReference type="AlphaFoldDB" id="B9JL99"/>
<sequence length="275" mass="29398">MDLRALHAFRMIAETGSITAAAARLGTVQSALSARIGQFEASIGETLFERLPRGIRLTAAGIRLLPYAERMERLTAEAMRAVRGRQPDLSGPFRLGAIEVVAASVLPATLSSFLGSHPEVDLHLRTGVSRELAASLDAGELDAAIIAEDVGRHGLASLSLDHMPLALFQPADRAPETLEQAFAFGKGCVCRDRLEALVHRRRWNMRIVELGSVDAIFGCVAAGLGVAVLPRMLGAGRVLESKPTGHLDLFLINRPEADAKARALAASYTPIEHSA</sequence>
<dbReference type="eggNOG" id="COG0583">
    <property type="taxonomic scope" value="Bacteria"/>
</dbReference>
<evidence type="ECO:0000259" key="6">
    <source>
        <dbReference type="PROSITE" id="PS50931"/>
    </source>
</evidence>
<dbReference type="RefSeq" id="WP_012649111.1">
    <property type="nucleotide sequence ID" value="NC_011983.1"/>
</dbReference>
<dbReference type="PANTHER" id="PTHR30126:SF40">
    <property type="entry name" value="HTH-TYPE TRANSCRIPTIONAL REGULATOR GLTR"/>
    <property type="match status" value="1"/>
</dbReference>
<feature type="domain" description="HTH lysR-type" evidence="6">
    <location>
        <begin position="1"/>
        <end position="58"/>
    </location>
</feature>
<keyword evidence="2" id="KW-0805">Transcription regulation</keyword>
<evidence type="ECO:0000256" key="2">
    <source>
        <dbReference type="ARBA" id="ARBA00023015"/>
    </source>
</evidence>
<protein>
    <submittedName>
        <fullName evidence="7">Transcriptional regulator protein</fullName>
    </submittedName>
</protein>
<comment type="similarity">
    <text evidence="1">Belongs to the LysR transcriptional regulatory family.</text>
</comment>
<dbReference type="STRING" id="311403.Arad_7008"/>
<evidence type="ECO:0000256" key="4">
    <source>
        <dbReference type="ARBA" id="ARBA00023163"/>
    </source>
</evidence>
<reference evidence="7 8" key="1">
    <citation type="journal article" date="2009" name="J. Bacteriol.">
        <title>Genome sequences of three Agrobacterium biovars help elucidate the evolution of multichromosome genomes in bacteria.</title>
        <authorList>
            <person name="Slater S.C."/>
            <person name="Goldman B.S."/>
            <person name="Goodner B."/>
            <person name="Setubal J.C."/>
            <person name="Farrand S.K."/>
            <person name="Nester E.W."/>
            <person name="Burr T.J."/>
            <person name="Banta L."/>
            <person name="Dickerman A.W."/>
            <person name="Paulsen I."/>
            <person name="Otten L."/>
            <person name="Suen G."/>
            <person name="Welch R."/>
            <person name="Almeida N.F."/>
            <person name="Arnold F."/>
            <person name="Burton O.T."/>
            <person name="Du Z."/>
            <person name="Ewing A."/>
            <person name="Godsy E."/>
            <person name="Heisel S."/>
            <person name="Houmiel K.L."/>
            <person name="Jhaveri J."/>
            <person name="Lu J."/>
            <person name="Miller N.M."/>
            <person name="Norton S."/>
            <person name="Chen Q."/>
            <person name="Phoolcharoen W."/>
            <person name="Ohlin V."/>
            <person name="Ondrusek D."/>
            <person name="Pride N."/>
            <person name="Stricklin S.L."/>
            <person name="Sun J."/>
            <person name="Wheeler C."/>
            <person name="Wilson L."/>
            <person name="Zhu H."/>
            <person name="Wood D.W."/>
        </authorList>
    </citation>
    <scope>NUCLEOTIDE SEQUENCE [LARGE SCALE GENOMIC DNA]</scope>
    <source>
        <strain evidence="8">K84 / ATCC BAA-868</strain>
    </source>
</reference>
<dbReference type="EMBL" id="CP000629">
    <property type="protein sequence ID" value="ACM28598.1"/>
    <property type="molecule type" value="Genomic_DNA"/>
</dbReference>
<evidence type="ECO:0000256" key="1">
    <source>
        <dbReference type="ARBA" id="ARBA00009437"/>
    </source>
</evidence>
<gene>
    <name evidence="7" type="ordered locus">Arad_7008</name>
</gene>
<dbReference type="GO" id="GO:0000976">
    <property type="term" value="F:transcription cis-regulatory region binding"/>
    <property type="evidence" value="ECO:0007669"/>
    <property type="project" value="TreeGrafter"/>
</dbReference>
<dbReference type="SUPFAM" id="SSF53850">
    <property type="entry name" value="Periplasmic binding protein-like II"/>
    <property type="match status" value="1"/>
</dbReference>
<dbReference type="PROSITE" id="PS50931">
    <property type="entry name" value="HTH_LYSR"/>
    <property type="match status" value="1"/>
</dbReference>
<dbReference type="Gene3D" id="1.10.10.10">
    <property type="entry name" value="Winged helix-like DNA-binding domain superfamily/Winged helix DNA-binding domain"/>
    <property type="match status" value="1"/>
</dbReference>
<proteinExistence type="inferred from homology"/>
<dbReference type="InterPro" id="IPR036388">
    <property type="entry name" value="WH-like_DNA-bd_sf"/>
</dbReference>
<keyword evidence="3" id="KW-0238">DNA-binding</keyword>
<dbReference type="Gene3D" id="3.40.190.10">
    <property type="entry name" value="Periplasmic binding protein-like II"/>
    <property type="match status" value="2"/>
</dbReference>
<name>B9JL99_RHIR8</name>
<dbReference type="GO" id="GO:0003700">
    <property type="term" value="F:DNA-binding transcription factor activity"/>
    <property type="evidence" value="ECO:0007669"/>
    <property type="project" value="InterPro"/>
</dbReference>
<dbReference type="Proteomes" id="UP000001600">
    <property type="component" value="Chromosome 2"/>
</dbReference>
<dbReference type="Pfam" id="PF03466">
    <property type="entry name" value="LysR_substrate"/>
    <property type="match status" value="1"/>
</dbReference>
<organism evidence="7 8">
    <name type="scientific">Rhizobium rhizogenes (strain K84 / ATCC BAA-868)</name>
    <name type="common">Agrobacterium radiobacter</name>
    <dbReference type="NCBI Taxonomy" id="311403"/>
    <lineage>
        <taxon>Bacteria</taxon>
        <taxon>Pseudomonadati</taxon>
        <taxon>Pseudomonadota</taxon>
        <taxon>Alphaproteobacteria</taxon>
        <taxon>Hyphomicrobiales</taxon>
        <taxon>Rhizobiaceae</taxon>
        <taxon>Rhizobium/Agrobacterium group</taxon>
        <taxon>Rhizobium</taxon>
    </lineage>
</organism>